<dbReference type="RefSeq" id="WP_171137049.1">
    <property type="nucleotide sequence ID" value="NZ_AP024894.1"/>
</dbReference>
<proteinExistence type="predicted"/>
<organism evidence="1 2">
    <name type="scientific">Vibrio plantisponsor</name>
    <dbReference type="NCBI Taxonomy" id="664643"/>
    <lineage>
        <taxon>Bacteria</taxon>
        <taxon>Pseudomonadati</taxon>
        <taxon>Pseudomonadota</taxon>
        <taxon>Gammaproteobacteria</taxon>
        <taxon>Vibrionales</taxon>
        <taxon>Vibrionaceae</taxon>
        <taxon>Vibrio</taxon>
    </lineage>
</organism>
<keyword evidence="2" id="KW-1185">Reference proteome</keyword>
<name>A0ABU4ILT7_9VIBR</name>
<sequence length="474" mass="55118">MNEDIYKDFYETLEASKTDPFSLSVKQAFDWFLEFIGQDEWAVRKGKVVQYFQNMNQSIYKKNDGEAIKKGKNRIAMYEDWISWYMYLAEAVIDKPQVSEPNQSSRVFPFFAMIGDYRTELEAISGIEGKLQDLLTKNINQPDSVLFEMVVAICYVRNGWEVEFIPETRAHKTPDLLVKKGDETYYVECKRLGKVTEYSENERNEWLKRWNLLVPTFFHYPDSTFIEVTFKQEVAKTNPNLLSKAFLDMAQCGAISKGFCVENDEIKVCAKHIDMRRVEEHFDKWMVKYPSAQFYELFDDEYVPYGSYTIAGEINLVEVGEEGDVINIFADKVGKVFCARWQCIADASIDKKAKDVKKLLSKAVKQAPNDFPTVIHIGYETLHGPEIEIIRDQKITSLISDFEFGDQSVASVFCHSFQPRHFADGNWDFAETTRYYGIEMNPDAILKENLLLQRDGVETSNDSHWMQDLREYMN</sequence>
<dbReference type="Proteomes" id="UP001272325">
    <property type="component" value="Unassembled WGS sequence"/>
</dbReference>
<dbReference type="EMBL" id="JAWRCN010000002">
    <property type="protein sequence ID" value="MDW6019522.1"/>
    <property type="molecule type" value="Genomic_DNA"/>
</dbReference>
<gene>
    <name evidence="1" type="ORF">SBW85_17630</name>
</gene>
<reference evidence="1 2" key="1">
    <citation type="submission" date="2023-11" db="EMBL/GenBank/DDBJ databases">
        <title>Plant-associative lifestyle of Vibrio porteresiae and its evolutionary dynamics.</title>
        <authorList>
            <person name="Rameshkumar N."/>
            <person name="Kirti K."/>
        </authorList>
    </citation>
    <scope>NUCLEOTIDE SEQUENCE [LARGE SCALE GENOMIC DNA]</scope>
    <source>
        <strain evidence="1 2">MSSRF60</strain>
    </source>
</reference>
<comment type="caution">
    <text evidence="1">The sequence shown here is derived from an EMBL/GenBank/DDBJ whole genome shotgun (WGS) entry which is preliminary data.</text>
</comment>
<protein>
    <submittedName>
        <fullName evidence="1">Uncharacterized protein</fullName>
    </submittedName>
</protein>
<accession>A0ABU4ILT7</accession>
<evidence type="ECO:0000313" key="2">
    <source>
        <dbReference type="Proteomes" id="UP001272325"/>
    </source>
</evidence>
<evidence type="ECO:0000313" key="1">
    <source>
        <dbReference type="EMBL" id="MDW6019522.1"/>
    </source>
</evidence>